<dbReference type="RefSeq" id="WP_015324782.1">
    <property type="nucleotide sequence ID" value="NC_019977.1"/>
</dbReference>
<keyword evidence="2" id="KW-1133">Transmembrane helix</keyword>
<dbReference type="GeneID" id="14407215"/>
<keyword evidence="2" id="KW-0812">Transmembrane</keyword>
<evidence type="ECO:0000313" key="4">
    <source>
        <dbReference type="Proteomes" id="UP000010866"/>
    </source>
</evidence>
<organism evidence="3 4">
    <name type="scientific">Methanomethylovorans hollandica (strain DSM 15978 / NBRC 107637 / DMS1)</name>
    <dbReference type="NCBI Taxonomy" id="867904"/>
    <lineage>
        <taxon>Archaea</taxon>
        <taxon>Methanobacteriati</taxon>
        <taxon>Methanobacteriota</taxon>
        <taxon>Stenosarchaea group</taxon>
        <taxon>Methanomicrobia</taxon>
        <taxon>Methanosarcinales</taxon>
        <taxon>Methanosarcinaceae</taxon>
        <taxon>Methanomethylovorans</taxon>
    </lineage>
</organism>
<name>L0KWV8_METHD</name>
<dbReference type="EMBL" id="CP003362">
    <property type="protein sequence ID" value="AGB49616.1"/>
    <property type="molecule type" value="Genomic_DNA"/>
</dbReference>
<feature type="coiled-coil region" evidence="1">
    <location>
        <begin position="78"/>
        <end position="112"/>
    </location>
</feature>
<sequence length="258" mass="29743">MENNIQETILNNSLNSNNITNITNHASHLIEKSSFYFLNTSNITHFVSQVDPNWFYSASAQSAATIVGLMGAFLTTKVLNQKSYLKQLKNDISELEQKKEHVSTEIQNIKEKQTNLLTNKEVELCKKINPSFTPSILPDYDLQRIEKSEGGKNILEKLTKYREYDDVIISKKGEQLFLNNLLTYKKEQVITKEDFSNSKVHFINLVIFSIIGVFAPLFMMLLDFETMIKYRVAVFILILCGWVIILYSLISEIKNLRD</sequence>
<dbReference type="AlphaFoldDB" id="L0KWV8"/>
<dbReference type="Proteomes" id="UP000010866">
    <property type="component" value="Chromosome"/>
</dbReference>
<proteinExistence type="predicted"/>
<keyword evidence="4" id="KW-1185">Reference proteome</keyword>
<evidence type="ECO:0000313" key="3">
    <source>
        <dbReference type="EMBL" id="AGB49616.1"/>
    </source>
</evidence>
<keyword evidence="2" id="KW-0472">Membrane</keyword>
<keyword evidence="1" id="KW-0175">Coiled coil</keyword>
<feature type="transmembrane region" description="Helical" evidence="2">
    <location>
        <begin position="228"/>
        <end position="250"/>
    </location>
</feature>
<accession>L0KWV8</accession>
<dbReference type="OrthoDB" id="387533at2157"/>
<evidence type="ECO:0000256" key="1">
    <source>
        <dbReference type="SAM" id="Coils"/>
    </source>
</evidence>
<reference evidence="4" key="1">
    <citation type="submission" date="2012-02" db="EMBL/GenBank/DDBJ databases">
        <title>Complete sequence of chromosome of Methanomethylovorans hollandica DSM 15978.</title>
        <authorList>
            <person name="Lucas S."/>
            <person name="Copeland A."/>
            <person name="Lapidus A."/>
            <person name="Glavina del Rio T."/>
            <person name="Dalin E."/>
            <person name="Tice H."/>
            <person name="Bruce D."/>
            <person name="Goodwin L."/>
            <person name="Pitluck S."/>
            <person name="Peters L."/>
            <person name="Mikhailova N."/>
            <person name="Held B."/>
            <person name="Kyrpides N."/>
            <person name="Mavromatis K."/>
            <person name="Ivanova N."/>
            <person name="Brettin T."/>
            <person name="Detter J.C."/>
            <person name="Han C."/>
            <person name="Larimer F."/>
            <person name="Land M."/>
            <person name="Hauser L."/>
            <person name="Markowitz V."/>
            <person name="Cheng J.-F."/>
            <person name="Hugenholtz P."/>
            <person name="Woyke T."/>
            <person name="Wu D."/>
            <person name="Spring S."/>
            <person name="Schroeder M."/>
            <person name="Brambilla E."/>
            <person name="Klenk H.-P."/>
            <person name="Eisen J.A."/>
        </authorList>
    </citation>
    <scope>NUCLEOTIDE SEQUENCE [LARGE SCALE GENOMIC DNA]</scope>
    <source>
        <strain evidence="4">DSM 15978 / NBRC 107637 / DMS1</strain>
    </source>
</reference>
<feature type="transmembrane region" description="Helical" evidence="2">
    <location>
        <begin position="202"/>
        <end position="222"/>
    </location>
</feature>
<evidence type="ECO:0000256" key="2">
    <source>
        <dbReference type="SAM" id="Phobius"/>
    </source>
</evidence>
<dbReference type="KEGG" id="mhz:Metho_1406"/>
<dbReference type="HOGENOM" id="CLU_1076102_0_0_2"/>
<protein>
    <submittedName>
        <fullName evidence="3">Uncharacterized protein</fullName>
    </submittedName>
</protein>
<gene>
    <name evidence="3" type="ordered locus">Metho_1406</name>
</gene>